<dbReference type="EMBL" id="JAHRIP010003720">
    <property type="protein sequence ID" value="MEQ2281474.1"/>
    <property type="molecule type" value="Genomic_DNA"/>
</dbReference>
<keyword evidence="2" id="KW-1185">Reference proteome</keyword>
<accession>A0ABV0XJ30</accession>
<name>A0ABV0XJ30_9TELE</name>
<evidence type="ECO:0000313" key="1">
    <source>
        <dbReference type="EMBL" id="MEQ2281474.1"/>
    </source>
</evidence>
<organism evidence="1 2">
    <name type="scientific">Ameca splendens</name>
    <dbReference type="NCBI Taxonomy" id="208324"/>
    <lineage>
        <taxon>Eukaryota</taxon>
        <taxon>Metazoa</taxon>
        <taxon>Chordata</taxon>
        <taxon>Craniata</taxon>
        <taxon>Vertebrata</taxon>
        <taxon>Euteleostomi</taxon>
        <taxon>Actinopterygii</taxon>
        <taxon>Neopterygii</taxon>
        <taxon>Teleostei</taxon>
        <taxon>Neoteleostei</taxon>
        <taxon>Acanthomorphata</taxon>
        <taxon>Ovalentaria</taxon>
        <taxon>Atherinomorphae</taxon>
        <taxon>Cyprinodontiformes</taxon>
        <taxon>Goodeidae</taxon>
        <taxon>Ameca</taxon>
    </lineage>
</organism>
<dbReference type="Proteomes" id="UP001469553">
    <property type="component" value="Unassembled WGS sequence"/>
</dbReference>
<evidence type="ECO:0000313" key="2">
    <source>
        <dbReference type="Proteomes" id="UP001469553"/>
    </source>
</evidence>
<reference evidence="1 2" key="1">
    <citation type="submission" date="2021-06" db="EMBL/GenBank/DDBJ databases">
        <authorList>
            <person name="Palmer J.M."/>
        </authorList>
    </citation>
    <scope>NUCLEOTIDE SEQUENCE [LARGE SCALE GENOMIC DNA]</scope>
    <source>
        <strain evidence="1 2">AS_MEX2019</strain>
        <tissue evidence="1">Muscle</tissue>
    </source>
</reference>
<comment type="caution">
    <text evidence="1">The sequence shown here is derived from an EMBL/GenBank/DDBJ whole genome shotgun (WGS) entry which is preliminary data.</text>
</comment>
<protein>
    <submittedName>
        <fullName evidence="1">Uncharacterized protein</fullName>
    </submittedName>
</protein>
<proteinExistence type="predicted"/>
<gene>
    <name evidence="1" type="ORF">AMECASPLE_030761</name>
</gene>
<sequence length="124" mass="14427">MVVAPFTLLTPNRAFSRAYLKPDEYNTWSAFYISIWTSSVEPQRCHQFTVDNSPESTWRSFKPQVGCTVNILKCLKKKSDNISIDVFGGFFYKISRKNVLDLNQVCLKYNRNVIFNVCVYTCFL</sequence>